<keyword evidence="4" id="KW-0472">Membrane</keyword>
<dbReference type="PANTHER" id="PTHR30061:SF50">
    <property type="entry name" value="MALTOSE_MALTODEXTRIN-BINDING PERIPLASMIC PROTEIN"/>
    <property type="match status" value="1"/>
</dbReference>
<dbReference type="RefSeq" id="WP_212697631.1">
    <property type="nucleotide sequence ID" value="NZ_CP058649.1"/>
</dbReference>
<dbReference type="GO" id="GO:0055052">
    <property type="term" value="C:ATP-binding cassette (ABC) transporter complex, substrate-binding subunit-containing"/>
    <property type="evidence" value="ECO:0007669"/>
    <property type="project" value="TreeGrafter"/>
</dbReference>
<keyword evidence="3" id="KW-0732">Signal</keyword>
<dbReference type="GO" id="GO:0015768">
    <property type="term" value="P:maltose transport"/>
    <property type="evidence" value="ECO:0007669"/>
    <property type="project" value="TreeGrafter"/>
</dbReference>
<evidence type="ECO:0000256" key="1">
    <source>
        <dbReference type="ARBA" id="ARBA00008520"/>
    </source>
</evidence>
<gene>
    <name evidence="5" type="ORF">HZI73_07490</name>
</gene>
<organism evidence="5 6">
    <name type="scientific">Vallitalea pronyensis</name>
    <dbReference type="NCBI Taxonomy" id="1348613"/>
    <lineage>
        <taxon>Bacteria</taxon>
        <taxon>Bacillati</taxon>
        <taxon>Bacillota</taxon>
        <taxon>Clostridia</taxon>
        <taxon>Lachnospirales</taxon>
        <taxon>Vallitaleaceae</taxon>
        <taxon>Vallitalea</taxon>
    </lineage>
</organism>
<dbReference type="AlphaFoldDB" id="A0A8J8SGC1"/>
<name>A0A8J8SGC1_9FIRM</name>
<dbReference type="InterPro" id="IPR006059">
    <property type="entry name" value="SBP"/>
</dbReference>
<dbReference type="Gene3D" id="3.40.190.10">
    <property type="entry name" value="Periplasmic binding protein-like II"/>
    <property type="match status" value="2"/>
</dbReference>
<evidence type="ECO:0000313" key="5">
    <source>
        <dbReference type="EMBL" id="QUI22153.1"/>
    </source>
</evidence>
<dbReference type="GO" id="GO:0042956">
    <property type="term" value="P:maltodextrin transmembrane transport"/>
    <property type="evidence" value="ECO:0007669"/>
    <property type="project" value="TreeGrafter"/>
</dbReference>
<dbReference type="GO" id="GO:1901982">
    <property type="term" value="F:maltose binding"/>
    <property type="evidence" value="ECO:0007669"/>
    <property type="project" value="TreeGrafter"/>
</dbReference>
<sequence>MKRFTLYHKIIIWIGLFAIVFTGCKPFMTDKKQGVTVGSEVVEKKQIHIFQYKIEIVEQLDQLARAYEASHEDVEIKITTYGGHDYQGLIKSEFASGDEPDIFNCGGERELDLWLDELEPLTHQPWIDHVHQEAIEPVTKDGHIYGMPYNMEGYGFLYNKDIFKACGIDDLPTTPKALEDVAKILQQKGYQPFCNGYQEWWVITHHGFNAVLANRHNPEAFIKGIISGQIDLMEDPLMHEWLDLLEITMVYGQEHPFMTSYSRQVETFAKEEAAIIQQGNWIQIQLDKLNPDLNVGLMPIPVGQKDGAAIPYGVPMYWVVNKESHVKDEAKDFLNWLVTSDMGKQYMIEELKFIPAFNHVHYKSKQLGDIASEIEAYYNEGKVYGWSWTSLPPGSPNEMYQFFEQFLNNEINREQLINKIKAMLHQLK</sequence>
<evidence type="ECO:0000256" key="2">
    <source>
        <dbReference type="ARBA" id="ARBA00022448"/>
    </source>
</evidence>
<dbReference type="KEGG" id="vpy:HZI73_07490"/>
<comment type="similarity">
    <text evidence="1">Belongs to the bacterial solute-binding protein 1 family.</text>
</comment>
<keyword evidence="2" id="KW-0813">Transport</keyword>
<dbReference type="Pfam" id="PF13416">
    <property type="entry name" value="SBP_bac_8"/>
    <property type="match status" value="1"/>
</dbReference>
<proteinExistence type="inferred from homology"/>
<keyword evidence="4" id="KW-1133">Transmembrane helix</keyword>
<protein>
    <submittedName>
        <fullName evidence="5">Carbohydrate ABC transporter substrate-binding protein</fullName>
    </submittedName>
</protein>
<keyword evidence="4" id="KW-0812">Transmembrane</keyword>
<reference evidence="5" key="1">
    <citation type="submission" date="2020-07" db="EMBL/GenBank/DDBJ databases">
        <title>Vallitalea pronyensis genome.</title>
        <authorList>
            <person name="Postec A."/>
        </authorList>
    </citation>
    <scope>NUCLEOTIDE SEQUENCE</scope>
    <source>
        <strain evidence="5">FatNI3</strain>
    </source>
</reference>
<accession>A0A8J8SGC1</accession>
<dbReference type="Proteomes" id="UP000683246">
    <property type="component" value="Chromosome"/>
</dbReference>
<evidence type="ECO:0000256" key="4">
    <source>
        <dbReference type="SAM" id="Phobius"/>
    </source>
</evidence>
<evidence type="ECO:0000256" key="3">
    <source>
        <dbReference type="ARBA" id="ARBA00022729"/>
    </source>
</evidence>
<dbReference type="EMBL" id="CP058649">
    <property type="protein sequence ID" value="QUI22153.1"/>
    <property type="molecule type" value="Genomic_DNA"/>
</dbReference>
<dbReference type="PANTHER" id="PTHR30061">
    <property type="entry name" value="MALTOSE-BINDING PERIPLASMIC PROTEIN"/>
    <property type="match status" value="1"/>
</dbReference>
<keyword evidence="6" id="KW-1185">Reference proteome</keyword>
<evidence type="ECO:0000313" key="6">
    <source>
        <dbReference type="Proteomes" id="UP000683246"/>
    </source>
</evidence>
<feature type="transmembrane region" description="Helical" evidence="4">
    <location>
        <begin position="6"/>
        <end position="24"/>
    </location>
</feature>
<dbReference type="PROSITE" id="PS51257">
    <property type="entry name" value="PROKAR_LIPOPROTEIN"/>
    <property type="match status" value="1"/>
</dbReference>
<dbReference type="SUPFAM" id="SSF53850">
    <property type="entry name" value="Periplasmic binding protein-like II"/>
    <property type="match status" value="1"/>
</dbReference>